<evidence type="ECO:0000313" key="7">
    <source>
        <dbReference type="Proteomes" id="UP000241788"/>
    </source>
</evidence>
<dbReference type="Proteomes" id="UP000241788">
    <property type="component" value="Unassembled WGS sequence"/>
</dbReference>
<dbReference type="PANTHER" id="PTHR36504:SF1">
    <property type="entry name" value="LIPOPOLYSACCHARIDE EXPORT SYSTEM PROTEIN LPTA"/>
    <property type="match status" value="1"/>
</dbReference>
<dbReference type="GO" id="GO:0015920">
    <property type="term" value="P:lipopolysaccharide transport"/>
    <property type="evidence" value="ECO:0007669"/>
    <property type="project" value="UniProtKB-UniRule"/>
</dbReference>
<keyword evidence="7" id="KW-1185">Reference proteome</keyword>
<dbReference type="EMBL" id="FTLW01000001">
    <property type="protein sequence ID" value="SIP92063.1"/>
    <property type="molecule type" value="Genomic_DNA"/>
</dbReference>
<dbReference type="NCBIfam" id="TIGR03002">
    <property type="entry name" value="outer_YhbN_LptA"/>
    <property type="match status" value="1"/>
</dbReference>
<evidence type="ECO:0000256" key="1">
    <source>
        <dbReference type="ARBA" id="ARBA00022448"/>
    </source>
</evidence>
<keyword evidence="3 4" id="KW-0574">Periplasm</keyword>
<keyword evidence="1 4" id="KW-0813">Transport</keyword>
<proteinExistence type="inferred from homology"/>
<comment type="function">
    <text evidence="4">Involved in the assembly of lipopolysaccharide (LPS). Required for the translocation of LPS from the inner membrane to the outer membrane. May form a bridge between the inner membrane and the outer membrane, via interactions with LptC and LptD, thereby facilitating LPS transfer across the periplasm.</text>
</comment>
<dbReference type="GO" id="GO:0001530">
    <property type="term" value="F:lipopolysaccharide binding"/>
    <property type="evidence" value="ECO:0007669"/>
    <property type="project" value="InterPro"/>
</dbReference>
<dbReference type="STRING" id="1604334.SAMN05421546_0280"/>
<feature type="chain" id="PRO_5013407573" description="Lipopolysaccharide export system protein LptA" evidence="4">
    <location>
        <begin position="25"/>
        <end position="168"/>
    </location>
</feature>
<evidence type="ECO:0000313" key="6">
    <source>
        <dbReference type="EMBL" id="SIP92063.1"/>
    </source>
</evidence>
<dbReference type="GO" id="GO:0030288">
    <property type="term" value="C:outer membrane-bounded periplasmic space"/>
    <property type="evidence" value="ECO:0007669"/>
    <property type="project" value="TreeGrafter"/>
</dbReference>
<dbReference type="GO" id="GO:0043165">
    <property type="term" value="P:Gram-negative-bacterium-type cell outer membrane assembly"/>
    <property type="evidence" value="ECO:0007669"/>
    <property type="project" value="UniProtKB-UniRule"/>
</dbReference>
<feature type="signal peptide" evidence="4">
    <location>
        <begin position="1"/>
        <end position="24"/>
    </location>
</feature>
<dbReference type="Pfam" id="PF03968">
    <property type="entry name" value="LptD_N"/>
    <property type="match status" value="1"/>
</dbReference>
<dbReference type="InterPro" id="IPR052037">
    <property type="entry name" value="LPS_export_LptA"/>
</dbReference>
<gene>
    <name evidence="4" type="primary">lptA</name>
    <name evidence="6" type="ORF">SAMN05421546_0280</name>
</gene>
<organism evidence="6 7">
    <name type="scientific">Solilutibacter tolerans</name>
    <dbReference type="NCBI Taxonomy" id="1604334"/>
    <lineage>
        <taxon>Bacteria</taxon>
        <taxon>Pseudomonadati</taxon>
        <taxon>Pseudomonadota</taxon>
        <taxon>Gammaproteobacteria</taxon>
        <taxon>Lysobacterales</taxon>
        <taxon>Lysobacteraceae</taxon>
        <taxon>Solilutibacter</taxon>
    </lineage>
</organism>
<dbReference type="Gene3D" id="2.60.450.10">
    <property type="entry name" value="Lipopolysaccharide (LPS) transport protein A like domain"/>
    <property type="match status" value="1"/>
</dbReference>
<comment type="similarity">
    <text evidence="4">Belongs to the LptA family.</text>
</comment>
<protein>
    <recommendedName>
        <fullName evidence="4">Lipopolysaccharide export system protein LptA</fullName>
    </recommendedName>
</protein>
<evidence type="ECO:0000256" key="4">
    <source>
        <dbReference type="HAMAP-Rule" id="MF_01914"/>
    </source>
</evidence>
<comment type="subunit">
    <text evidence="4">Component of the lipopolysaccharide transport and assembly complex.</text>
</comment>
<accession>A0A1N6NJ41</accession>
<dbReference type="AlphaFoldDB" id="A0A1N6NJ41"/>
<keyword evidence="2 4" id="KW-0732">Signal</keyword>
<evidence type="ECO:0000256" key="3">
    <source>
        <dbReference type="ARBA" id="ARBA00022764"/>
    </source>
</evidence>
<name>A0A1N6NJ41_9GAMM</name>
<dbReference type="GO" id="GO:0017089">
    <property type="term" value="F:glycolipid transfer activity"/>
    <property type="evidence" value="ECO:0007669"/>
    <property type="project" value="TreeGrafter"/>
</dbReference>
<sequence precursor="true">MRRPSSNALLIAAAMVAASGMALAKSSDRNQTMNIEADTTTYNANSDSTPTVLTGNVLITQGTLKINAGRADVFQSGGDIRRTILTGSPVRMSQLMDDGTPLNITASKVDYDMKTEIVTLTGSVVVTQPRGNLRGERVVYNMRNGQVQSGGQGNGRVRMTIQPKTGSN</sequence>
<dbReference type="InterPro" id="IPR005653">
    <property type="entry name" value="OstA-like_N"/>
</dbReference>
<dbReference type="InterPro" id="IPR014340">
    <property type="entry name" value="LptA"/>
</dbReference>
<comment type="subcellular location">
    <subcellularLocation>
        <location evidence="4">Periplasm</location>
    </subcellularLocation>
</comment>
<dbReference type="HAMAP" id="MF_01914">
    <property type="entry name" value="LPS_assembly_LptA"/>
    <property type="match status" value="1"/>
</dbReference>
<dbReference type="GO" id="GO:0009279">
    <property type="term" value="C:cell outer membrane"/>
    <property type="evidence" value="ECO:0007669"/>
    <property type="project" value="TreeGrafter"/>
</dbReference>
<evidence type="ECO:0000256" key="2">
    <source>
        <dbReference type="ARBA" id="ARBA00022729"/>
    </source>
</evidence>
<feature type="domain" description="Organic solvent tolerance-like N-terminal" evidence="5">
    <location>
        <begin position="34"/>
        <end position="145"/>
    </location>
</feature>
<dbReference type="PANTHER" id="PTHR36504">
    <property type="entry name" value="LIPOPOLYSACCHARIDE EXPORT SYSTEM PROTEIN LPTA"/>
    <property type="match status" value="1"/>
</dbReference>
<reference evidence="7" key="1">
    <citation type="submission" date="2017-01" db="EMBL/GenBank/DDBJ databases">
        <authorList>
            <person name="Varghese N."/>
            <person name="Submissions S."/>
        </authorList>
    </citation>
    <scope>NUCLEOTIDE SEQUENCE [LARGE SCALE GENOMIC DNA]</scope>
    <source>
        <strain evidence="7">UM1</strain>
    </source>
</reference>
<evidence type="ECO:0000259" key="5">
    <source>
        <dbReference type="Pfam" id="PF03968"/>
    </source>
</evidence>
<dbReference type="OrthoDB" id="9795964at2"/>